<evidence type="ECO:0000313" key="1">
    <source>
        <dbReference type="EMBL" id="CBA30638.1"/>
    </source>
</evidence>
<accession>C9Y3P4</accession>
<gene>
    <name evidence="1" type="ordered locus">Ctu_20160</name>
</gene>
<dbReference type="HOGENOM" id="CLU_3332988_0_0_6"/>
<proteinExistence type="predicted"/>
<reference evidence="2" key="2">
    <citation type="journal article" date="2011" name="J. Bacteriol.">
        <title>Complete genome sequence of Cronobacter turicensis LMG 23827, a food-borne pathogen causing deaths in neonates.</title>
        <authorList>
            <person name="Stephan R."/>
            <person name="Lehner A."/>
            <person name="Tischler P."/>
            <person name="Rattei T."/>
        </authorList>
    </citation>
    <scope>NUCLEOTIDE SEQUENCE [LARGE SCALE GENOMIC DNA]</scope>
    <source>
        <strain evidence="2">DSM 18703 / CCUG 55852 / LMG 23827 / z3032</strain>
    </source>
</reference>
<dbReference type="AlphaFoldDB" id="C9Y3P4"/>
<reference evidence="1 2" key="1">
    <citation type="journal article" date="2010" name="J. Bacteriol.">
        <title>Complete Genome Sequence of Cronobacter turicensis LMG 23827, a foodborne pathogen causing deaths in neonates.</title>
        <authorList>
            <person name="Stephan R."/>
            <person name="Lehner A."/>
            <person name="Tischler P."/>
            <person name="Rattei T."/>
        </authorList>
    </citation>
    <scope>NUCLEOTIDE SEQUENCE [LARGE SCALE GENOMIC DNA]</scope>
    <source>
        <strain evidence="2">DSM 18703 / CCUG 55852 / LMG 23827 / z3032</strain>
    </source>
</reference>
<dbReference type="Proteomes" id="UP000002069">
    <property type="component" value="Chromosome"/>
</dbReference>
<evidence type="ECO:0000313" key="2">
    <source>
        <dbReference type="Proteomes" id="UP000002069"/>
    </source>
</evidence>
<name>C9Y3P4_CROTZ</name>
<sequence length="38" mass="4417">MSLATLFAPLLADKTFYLSHYYNGQAWVMFCDSTRIKL</sequence>
<dbReference type="EMBL" id="FN543093">
    <property type="protein sequence ID" value="CBA30638.1"/>
    <property type="molecule type" value="Genomic_DNA"/>
</dbReference>
<dbReference type="KEGG" id="ctu:CTU_20160"/>
<keyword evidence="2" id="KW-1185">Reference proteome</keyword>
<protein>
    <submittedName>
        <fullName evidence="1">Uncharacterized protein</fullName>
    </submittedName>
</protein>
<organism evidence="1 2">
    <name type="scientific">Cronobacter turicensis (strain DSM 18703 / CCUG 55852 / LMG 23827 / z3032)</name>
    <dbReference type="NCBI Taxonomy" id="693216"/>
    <lineage>
        <taxon>Bacteria</taxon>
        <taxon>Pseudomonadati</taxon>
        <taxon>Pseudomonadota</taxon>
        <taxon>Gammaproteobacteria</taxon>
        <taxon>Enterobacterales</taxon>
        <taxon>Enterobacteriaceae</taxon>
        <taxon>Cronobacter</taxon>
    </lineage>
</organism>